<evidence type="ECO:0000313" key="2">
    <source>
        <dbReference type="EMBL" id="GEU73529.1"/>
    </source>
</evidence>
<evidence type="ECO:0000256" key="1">
    <source>
        <dbReference type="SAM" id="MobiDB-lite"/>
    </source>
</evidence>
<feature type="compositionally biased region" description="Acidic residues" evidence="1">
    <location>
        <begin position="177"/>
        <end position="214"/>
    </location>
</feature>
<feature type="region of interest" description="Disordered" evidence="1">
    <location>
        <begin position="54"/>
        <end position="89"/>
    </location>
</feature>
<feature type="compositionally biased region" description="Basic and acidic residues" evidence="1">
    <location>
        <begin position="157"/>
        <end position="176"/>
    </location>
</feature>
<feature type="compositionally biased region" description="Polar residues" evidence="1">
    <location>
        <begin position="258"/>
        <end position="276"/>
    </location>
</feature>
<dbReference type="AlphaFoldDB" id="A0A6L2MJB6"/>
<reference evidence="2" key="1">
    <citation type="journal article" date="2019" name="Sci. Rep.">
        <title>Draft genome of Tanacetum cinerariifolium, the natural source of mosquito coil.</title>
        <authorList>
            <person name="Yamashiro T."/>
            <person name="Shiraishi A."/>
            <person name="Satake H."/>
            <person name="Nakayama K."/>
        </authorList>
    </citation>
    <scope>NUCLEOTIDE SEQUENCE</scope>
</reference>
<proteinExistence type="predicted"/>
<name>A0A6L2MJB6_TANCI</name>
<feature type="compositionally biased region" description="Polar residues" evidence="1">
    <location>
        <begin position="122"/>
        <end position="132"/>
    </location>
</feature>
<comment type="caution">
    <text evidence="2">The sequence shown here is derived from an EMBL/GenBank/DDBJ whole genome shotgun (WGS) entry which is preliminary data.</text>
</comment>
<feature type="compositionally biased region" description="Basic and acidic residues" evidence="1">
    <location>
        <begin position="110"/>
        <end position="120"/>
    </location>
</feature>
<accession>A0A6L2MJB6</accession>
<dbReference type="EMBL" id="BKCJ010006708">
    <property type="protein sequence ID" value="GEU73529.1"/>
    <property type="molecule type" value="Genomic_DNA"/>
</dbReference>
<organism evidence="2">
    <name type="scientific">Tanacetum cinerariifolium</name>
    <name type="common">Dalmatian daisy</name>
    <name type="synonym">Chrysanthemum cinerariifolium</name>
    <dbReference type="NCBI Taxonomy" id="118510"/>
    <lineage>
        <taxon>Eukaryota</taxon>
        <taxon>Viridiplantae</taxon>
        <taxon>Streptophyta</taxon>
        <taxon>Embryophyta</taxon>
        <taxon>Tracheophyta</taxon>
        <taxon>Spermatophyta</taxon>
        <taxon>Magnoliopsida</taxon>
        <taxon>eudicotyledons</taxon>
        <taxon>Gunneridae</taxon>
        <taxon>Pentapetalae</taxon>
        <taxon>asterids</taxon>
        <taxon>campanulids</taxon>
        <taxon>Asterales</taxon>
        <taxon>Asteraceae</taxon>
        <taxon>Asteroideae</taxon>
        <taxon>Anthemideae</taxon>
        <taxon>Anthemidinae</taxon>
        <taxon>Tanacetum</taxon>
    </lineage>
</organism>
<feature type="region of interest" description="Disordered" evidence="1">
    <location>
        <begin position="255"/>
        <end position="276"/>
    </location>
</feature>
<sequence length="499" mass="55767">MHTAHDDSKLETMRFIFRHEAAQIYDAILPKAMTNQVMLDYVAYKTYYAIASGAEPPKSKKPKTKSNSAISFEETTSKKKPTKAKKYADRGKGLDVFSEVALSEAAQFKEATKQSKKDFHISQASGSGNGTDFESGVPDEQHRKTSGADEGTGTKLRVPDVPKYDSENNKESWGDSKEDDYDDDNNDDNNGDDNDANDDDNQENDDKNNDEEETNSFKLKEKIDDKENMDEEEADEVTKELYKDVNVNLGNKDAEITNADQGRADQQNNTDGTMKSSSISFDFTSKLLDLENPSLTDNDIAFLIETTVHHKERGSQTSSLYTIPITVVPEITFVFTITIPPPPLFLNPLSQQATPTSTLAVAETTTIFPALPDFTSVFKFNKRSPTWKKIFSDFKNPMIEKNVTESLDAAVLARSSSQPKSTYVAAASLSEFGLTKILIDKMEKNKSYDKANYKRELYDALVKSYQTDKDLFDTYGKVFTLKRSQDKDQDPSAGSDRGT</sequence>
<feature type="region of interest" description="Disordered" evidence="1">
    <location>
        <begin position="108"/>
        <end position="236"/>
    </location>
</feature>
<gene>
    <name evidence="2" type="ORF">Tci_045507</name>
</gene>
<protein>
    <submittedName>
        <fullName evidence="2">Uncharacterized protein</fullName>
    </submittedName>
</protein>